<dbReference type="OrthoDB" id="8229750at2"/>
<dbReference type="AlphaFoldDB" id="A0A5E4RDD9"/>
<evidence type="ECO:0000313" key="6">
    <source>
        <dbReference type="Proteomes" id="UP000367825"/>
    </source>
</evidence>
<organism evidence="5 6">
    <name type="scientific">Pandoraea nosoerga</name>
    <dbReference type="NCBI Taxonomy" id="2508296"/>
    <lineage>
        <taxon>Bacteria</taxon>
        <taxon>Pseudomonadati</taxon>
        <taxon>Pseudomonadota</taxon>
        <taxon>Betaproteobacteria</taxon>
        <taxon>Burkholderiales</taxon>
        <taxon>Burkholderiaceae</taxon>
        <taxon>Pandoraea</taxon>
    </lineage>
</organism>
<keyword evidence="1 4" id="KW-0812">Transmembrane</keyword>
<dbReference type="EMBL" id="CABPSC010000001">
    <property type="protein sequence ID" value="VVD60522.1"/>
    <property type="molecule type" value="Genomic_DNA"/>
</dbReference>
<feature type="transmembrane region" description="Helical" evidence="4">
    <location>
        <begin position="313"/>
        <end position="335"/>
    </location>
</feature>
<protein>
    <recommendedName>
        <fullName evidence="7">MFS transporter</fullName>
    </recommendedName>
</protein>
<feature type="transmembrane region" description="Helical" evidence="4">
    <location>
        <begin position="178"/>
        <end position="202"/>
    </location>
</feature>
<keyword evidence="2 4" id="KW-1133">Transmembrane helix</keyword>
<dbReference type="Pfam" id="PF07690">
    <property type="entry name" value="MFS_1"/>
    <property type="match status" value="1"/>
</dbReference>
<dbReference type="GO" id="GO:0022857">
    <property type="term" value="F:transmembrane transporter activity"/>
    <property type="evidence" value="ECO:0007669"/>
    <property type="project" value="InterPro"/>
</dbReference>
<evidence type="ECO:0000313" key="5">
    <source>
        <dbReference type="EMBL" id="VVD60522.1"/>
    </source>
</evidence>
<feature type="transmembrane region" description="Helical" evidence="4">
    <location>
        <begin position="372"/>
        <end position="393"/>
    </location>
</feature>
<feature type="transmembrane region" description="Helical" evidence="4">
    <location>
        <begin position="223"/>
        <end position="249"/>
    </location>
</feature>
<dbReference type="InterPro" id="IPR036259">
    <property type="entry name" value="MFS_trans_sf"/>
</dbReference>
<keyword evidence="6" id="KW-1185">Reference proteome</keyword>
<evidence type="ECO:0008006" key="7">
    <source>
        <dbReference type="Google" id="ProtNLM"/>
    </source>
</evidence>
<feature type="transmembrane region" description="Helical" evidence="4">
    <location>
        <begin position="25"/>
        <end position="48"/>
    </location>
</feature>
<feature type="transmembrane region" description="Helical" evidence="4">
    <location>
        <begin position="347"/>
        <end position="366"/>
    </location>
</feature>
<accession>A0A5E4RDD9</accession>
<feature type="transmembrane region" description="Helical" evidence="4">
    <location>
        <begin position="290"/>
        <end position="307"/>
    </location>
</feature>
<dbReference type="Gene3D" id="1.20.1250.20">
    <property type="entry name" value="MFS general substrate transporter like domains"/>
    <property type="match status" value="1"/>
</dbReference>
<feature type="transmembrane region" description="Helical" evidence="4">
    <location>
        <begin position="147"/>
        <end position="166"/>
    </location>
</feature>
<feature type="transmembrane region" description="Helical" evidence="4">
    <location>
        <begin position="91"/>
        <end position="107"/>
    </location>
</feature>
<evidence type="ECO:0000256" key="1">
    <source>
        <dbReference type="ARBA" id="ARBA00022692"/>
    </source>
</evidence>
<name>A0A5E4RDD9_9BURK</name>
<keyword evidence="3 4" id="KW-0472">Membrane</keyword>
<dbReference type="InterPro" id="IPR011701">
    <property type="entry name" value="MFS"/>
</dbReference>
<dbReference type="SUPFAM" id="SSF103473">
    <property type="entry name" value="MFS general substrate transporter"/>
    <property type="match status" value="1"/>
</dbReference>
<proteinExistence type="predicted"/>
<feature type="transmembrane region" description="Helical" evidence="4">
    <location>
        <begin position="63"/>
        <end position="84"/>
    </location>
</feature>
<sequence length="407" mass="41107">MKPHTMAPAATPEAVSGTPARLRRFGVFSLMIAHCAGMIDLAALPLWISTLVGHYGLDPQRAGALPTLFLAGVVLSSMACSPLLARLPARAIVPTGFAIAAAAFFVARTTSLYPALAALHALAGLAVGASLSLAHGIIGRSERPHRVFALAGMSLGLVSIAFLGISPSLIQAHGGGTFFTILCAVMSVAAVVSALGLPFTAASASSAATADGHGAARGAGPRLAAHVWFGIGGVCAMALTQAMLISFVVHIGTVRGFGETAITAVLVTLGMINLVPAPAAALLERRLNARAVLCIGPIVQAGLGVLITADAGFAAWAAASAMLSAVMIFCHTFAFGMLARLDPTGRAVAATPAMVMTGAAIGPLLGGTLVKFVSLASLGYAGMLFGAIALMCFSRIPHRYGQPEAPK</sequence>
<gene>
    <name evidence="5" type="ORF">PNO31109_00075</name>
</gene>
<feature type="transmembrane region" description="Helical" evidence="4">
    <location>
        <begin position="261"/>
        <end position="283"/>
    </location>
</feature>
<evidence type="ECO:0000256" key="4">
    <source>
        <dbReference type="SAM" id="Phobius"/>
    </source>
</evidence>
<dbReference type="Proteomes" id="UP000367825">
    <property type="component" value="Unassembled WGS sequence"/>
</dbReference>
<evidence type="ECO:0000256" key="2">
    <source>
        <dbReference type="ARBA" id="ARBA00022989"/>
    </source>
</evidence>
<reference evidence="5 6" key="1">
    <citation type="submission" date="2019-08" db="EMBL/GenBank/DDBJ databases">
        <authorList>
            <person name="Peeters C."/>
        </authorList>
    </citation>
    <scope>NUCLEOTIDE SEQUENCE [LARGE SCALE GENOMIC DNA]</scope>
    <source>
        <strain evidence="5 6">LMG 31109</strain>
    </source>
</reference>
<feature type="transmembrane region" description="Helical" evidence="4">
    <location>
        <begin position="113"/>
        <end position="135"/>
    </location>
</feature>
<dbReference type="RefSeq" id="WP_150553665.1">
    <property type="nucleotide sequence ID" value="NZ_CABPSC010000001.1"/>
</dbReference>
<evidence type="ECO:0000256" key="3">
    <source>
        <dbReference type="ARBA" id="ARBA00023136"/>
    </source>
</evidence>